<reference evidence="13" key="1">
    <citation type="submission" date="2025-08" db="UniProtKB">
        <authorList>
            <consortium name="RefSeq"/>
        </authorList>
    </citation>
    <scope>IDENTIFICATION</scope>
    <source>
        <tissue evidence="13">Tentacle</tissue>
    </source>
</reference>
<feature type="transmembrane region" description="Helical" evidence="10">
    <location>
        <begin position="61"/>
        <end position="83"/>
    </location>
</feature>
<keyword evidence="8 9" id="KW-0807">Transducer</keyword>
<accession>A0A6P8IXL5</accession>
<dbReference type="Proteomes" id="UP000515163">
    <property type="component" value="Unplaced"/>
</dbReference>
<evidence type="ECO:0000256" key="6">
    <source>
        <dbReference type="ARBA" id="ARBA00023136"/>
    </source>
</evidence>
<dbReference type="PANTHER" id="PTHR22752:SF3">
    <property type="entry name" value="G-PROTEIN COUPLED RECEPTOR 135"/>
    <property type="match status" value="1"/>
</dbReference>
<evidence type="ECO:0000256" key="7">
    <source>
        <dbReference type="ARBA" id="ARBA00023170"/>
    </source>
</evidence>
<dbReference type="SMART" id="SM01381">
    <property type="entry name" value="7TM_GPCR_Srsx"/>
    <property type="match status" value="1"/>
</dbReference>
<feature type="domain" description="G-protein coupled receptors family 1 profile" evidence="11">
    <location>
        <begin position="40"/>
        <end position="308"/>
    </location>
</feature>
<evidence type="ECO:0000256" key="9">
    <source>
        <dbReference type="RuleBase" id="RU000688"/>
    </source>
</evidence>
<dbReference type="SUPFAM" id="SSF81321">
    <property type="entry name" value="Family A G protein-coupled receptor-like"/>
    <property type="match status" value="1"/>
</dbReference>
<feature type="transmembrane region" description="Helical" evidence="10">
    <location>
        <begin position="26"/>
        <end position="49"/>
    </location>
</feature>
<dbReference type="PRINTS" id="PR00237">
    <property type="entry name" value="GPCRRHODOPSN"/>
</dbReference>
<dbReference type="OrthoDB" id="9927625at2759"/>
<dbReference type="FunCoup" id="A0A6P8IXL5">
    <property type="interactions" value="509"/>
</dbReference>
<feature type="transmembrane region" description="Helical" evidence="10">
    <location>
        <begin position="95"/>
        <end position="117"/>
    </location>
</feature>
<keyword evidence="6 10" id="KW-0472">Membrane</keyword>
<evidence type="ECO:0000313" key="13">
    <source>
        <dbReference type="RefSeq" id="XP_031570763.1"/>
    </source>
</evidence>
<keyword evidence="5 9" id="KW-0297">G-protein coupled receptor</keyword>
<dbReference type="InterPro" id="IPR000276">
    <property type="entry name" value="GPCR_Rhodpsn"/>
</dbReference>
<evidence type="ECO:0000256" key="4">
    <source>
        <dbReference type="ARBA" id="ARBA00022989"/>
    </source>
</evidence>
<keyword evidence="2" id="KW-1003">Cell membrane</keyword>
<evidence type="ECO:0000256" key="5">
    <source>
        <dbReference type="ARBA" id="ARBA00023040"/>
    </source>
</evidence>
<evidence type="ECO:0000259" key="11">
    <source>
        <dbReference type="PROSITE" id="PS50262"/>
    </source>
</evidence>
<comment type="subcellular location">
    <subcellularLocation>
        <location evidence="1">Cell membrane</location>
        <topology evidence="1">Multi-pass membrane protein</topology>
    </subcellularLocation>
</comment>
<evidence type="ECO:0000256" key="3">
    <source>
        <dbReference type="ARBA" id="ARBA00022692"/>
    </source>
</evidence>
<gene>
    <name evidence="13" type="primary">LOC116305070</name>
</gene>
<evidence type="ECO:0000256" key="1">
    <source>
        <dbReference type="ARBA" id="ARBA00004651"/>
    </source>
</evidence>
<name>A0A6P8IXL5_ACTTE</name>
<keyword evidence="12" id="KW-1185">Reference proteome</keyword>
<dbReference type="PROSITE" id="PS00237">
    <property type="entry name" value="G_PROTEIN_RECEP_F1_1"/>
    <property type="match status" value="1"/>
</dbReference>
<feature type="transmembrane region" description="Helical" evidence="10">
    <location>
        <begin position="253"/>
        <end position="277"/>
    </location>
</feature>
<evidence type="ECO:0000256" key="10">
    <source>
        <dbReference type="SAM" id="Phobius"/>
    </source>
</evidence>
<dbReference type="GO" id="GO:0005886">
    <property type="term" value="C:plasma membrane"/>
    <property type="evidence" value="ECO:0007669"/>
    <property type="project" value="UniProtKB-SubCell"/>
</dbReference>
<comment type="similarity">
    <text evidence="9">Belongs to the G-protein coupled receptor 1 family.</text>
</comment>
<dbReference type="Pfam" id="PF00001">
    <property type="entry name" value="7tm_1"/>
    <property type="match status" value="1"/>
</dbReference>
<dbReference type="CDD" id="cd00637">
    <property type="entry name" value="7tm_classA_rhodopsin-like"/>
    <property type="match status" value="1"/>
</dbReference>
<protein>
    <submittedName>
        <fullName evidence="13">G-protein coupled receptor 135-like</fullName>
    </submittedName>
</protein>
<keyword evidence="3 9" id="KW-0812">Transmembrane</keyword>
<dbReference type="Gene3D" id="1.20.1070.10">
    <property type="entry name" value="Rhodopsin 7-helix transmembrane proteins"/>
    <property type="match status" value="1"/>
</dbReference>
<keyword evidence="4 10" id="KW-1133">Transmembrane helix</keyword>
<evidence type="ECO:0000256" key="8">
    <source>
        <dbReference type="ARBA" id="ARBA00023224"/>
    </source>
</evidence>
<dbReference type="KEGG" id="aten:116305070"/>
<feature type="transmembrane region" description="Helical" evidence="10">
    <location>
        <begin position="289"/>
        <end position="309"/>
    </location>
</feature>
<dbReference type="PANTHER" id="PTHR22752">
    <property type="entry name" value="G PROTEIN-COUPLED RECEPTOR"/>
    <property type="match status" value="1"/>
</dbReference>
<dbReference type="GO" id="GO:0004930">
    <property type="term" value="F:G protein-coupled receptor activity"/>
    <property type="evidence" value="ECO:0007669"/>
    <property type="project" value="UniProtKB-KW"/>
</dbReference>
<keyword evidence="7 9" id="KW-0675">Receptor</keyword>
<evidence type="ECO:0000256" key="2">
    <source>
        <dbReference type="ARBA" id="ARBA00022475"/>
    </source>
</evidence>
<dbReference type="AlphaFoldDB" id="A0A6P8IXL5"/>
<feature type="transmembrane region" description="Helical" evidence="10">
    <location>
        <begin position="196"/>
        <end position="218"/>
    </location>
</feature>
<dbReference type="InParanoid" id="A0A6P8IXL5"/>
<dbReference type="InterPro" id="IPR017452">
    <property type="entry name" value="GPCR_Rhodpsn_7TM"/>
</dbReference>
<evidence type="ECO:0000313" key="12">
    <source>
        <dbReference type="Proteomes" id="UP000515163"/>
    </source>
</evidence>
<feature type="transmembrane region" description="Helical" evidence="10">
    <location>
        <begin position="138"/>
        <end position="157"/>
    </location>
</feature>
<proteinExistence type="inferred from homology"/>
<dbReference type="RefSeq" id="XP_031570763.1">
    <property type="nucleotide sequence ID" value="XM_031714903.1"/>
</dbReference>
<organism evidence="12 13">
    <name type="scientific">Actinia tenebrosa</name>
    <name type="common">Australian red waratah sea anemone</name>
    <dbReference type="NCBI Taxonomy" id="6105"/>
    <lineage>
        <taxon>Eukaryota</taxon>
        <taxon>Metazoa</taxon>
        <taxon>Cnidaria</taxon>
        <taxon>Anthozoa</taxon>
        <taxon>Hexacorallia</taxon>
        <taxon>Actiniaria</taxon>
        <taxon>Actiniidae</taxon>
        <taxon>Actinia</taxon>
    </lineage>
</organism>
<dbReference type="GeneID" id="116305070"/>
<sequence length="401" mass="44701">MNESSNTTLDWVVVCNDLPSYLRTPLHAILIFSLFLGVVGNSAICLIVARHYQLHTVTNANIVNMAIAHLLFSILCVPSYLSMVNKRQVSKWLCFTHGFFFTLFATGSTLALVLIAFERYYVITKANTGKLSAKTTKKMILASWLTALALSIPWLLISDAPITCSRFLNFINHSNTLRLNQCLPFLKSSSSRTTQIANLCLVAICFIVPFATVSALYCRMAGPLWKGYNQIRPLGAGHPKTIRYTAEIRTARTMLAIFLLFLSSWGCYCFVALLNALSSPFKQNTNETTTIVAISLAFCSFSFDPLIYAMRNPRFSIIFWGRNRRRGRKRVKFTTGRPSDDVAGENIPKWARGRCNTSVFETVSRSGEEFLGTSTAQTASTRLSGSTLSFSHHIGTEQSQT</sequence>
<dbReference type="PROSITE" id="PS50262">
    <property type="entry name" value="G_PROTEIN_RECEP_F1_2"/>
    <property type="match status" value="1"/>
</dbReference>